<dbReference type="EMBL" id="JABCKI010000270">
    <property type="protein sequence ID" value="KAG5651262.1"/>
    <property type="molecule type" value="Genomic_DNA"/>
</dbReference>
<evidence type="ECO:0000256" key="5">
    <source>
        <dbReference type="SAM" id="MobiDB-lite"/>
    </source>
</evidence>
<dbReference type="GO" id="GO:0003697">
    <property type="term" value="F:single-stranded DNA binding"/>
    <property type="evidence" value="ECO:0007669"/>
    <property type="project" value="TreeGrafter"/>
</dbReference>
<feature type="coiled-coil region" evidence="4">
    <location>
        <begin position="283"/>
        <end position="317"/>
    </location>
</feature>
<feature type="coiled-coil region" evidence="4">
    <location>
        <begin position="733"/>
        <end position="760"/>
    </location>
</feature>
<feature type="region of interest" description="Disordered" evidence="5">
    <location>
        <begin position="779"/>
        <end position="812"/>
    </location>
</feature>
<dbReference type="GO" id="GO:0016887">
    <property type="term" value="F:ATP hydrolysis activity"/>
    <property type="evidence" value="ECO:0007669"/>
    <property type="project" value="InterPro"/>
</dbReference>
<feature type="compositionally biased region" description="Acidic residues" evidence="5">
    <location>
        <begin position="35"/>
        <end position="66"/>
    </location>
</feature>
<feature type="compositionally biased region" description="Polar residues" evidence="5">
    <location>
        <begin position="795"/>
        <end position="807"/>
    </location>
</feature>
<dbReference type="Gene3D" id="3.40.50.300">
    <property type="entry name" value="P-loop containing nucleotide triphosphate hydrolases"/>
    <property type="match status" value="2"/>
</dbReference>
<feature type="coiled-coil region" evidence="4">
    <location>
        <begin position="371"/>
        <end position="454"/>
    </location>
</feature>
<evidence type="ECO:0000256" key="1">
    <source>
        <dbReference type="ARBA" id="ARBA00010171"/>
    </source>
</evidence>
<protein>
    <recommendedName>
        <fullName evidence="2">Structural maintenance of chromosomes protein 5</fullName>
    </recommendedName>
</protein>
<accession>A0A9P7GQG9</accession>
<evidence type="ECO:0000256" key="4">
    <source>
        <dbReference type="SAM" id="Coils"/>
    </source>
</evidence>
<dbReference type="GO" id="GO:0000724">
    <property type="term" value="P:double-strand break repair via homologous recombination"/>
    <property type="evidence" value="ECO:0007669"/>
    <property type="project" value="TreeGrafter"/>
</dbReference>
<dbReference type="AlphaFoldDB" id="A0A9P7GQG9"/>
<evidence type="ECO:0000313" key="7">
    <source>
        <dbReference type="EMBL" id="KAG5651262.1"/>
    </source>
</evidence>
<dbReference type="InterPro" id="IPR027417">
    <property type="entry name" value="P-loop_NTPase"/>
</dbReference>
<evidence type="ECO:0000256" key="3">
    <source>
        <dbReference type="ARBA" id="ARBA00023054"/>
    </source>
</evidence>
<dbReference type="GO" id="GO:0005634">
    <property type="term" value="C:nucleus"/>
    <property type="evidence" value="ECO:0007669"/>
    <property type="project" value="TreeGrafter"/>
</dbReference>
<dbReference type="Pfam" id="PF13476">
    <property type="entry name" value="AAA_23"/>
    <property type="match status" value="1"/>
</dbReference>
<organism evidence="7 8">
    <name type="scientific">Sphagnurus paluster</name>
    <dbReference type="NCBI Taxonomy" id="117069"/>
    <lineage>
        <taxon>Eukaryota</taxon>
        <taxon>Fungi</taxon>
        <taxon>Dikarya</taxon>
        <taxon>Basidiomycota</taxon>
        <taxon>Agaricomycotina</taxon>
        <taxon>Agaricomycetes</taxon>
        <taxon>Agaricomycetidae</taxon>
        <taxon>Agaricales</taxon>
        <taxon>Tricholomatineae</taxon>
        <taxon>Lyophyllaceae</taxon>
        <taxon>Sphagnurus</taxon>
    </lineage>
</organism>
<keyword evidence="8" id="KW-1185">Reference proteome</keyword>
<feature type="domain" description="Rad50/SbcC-type AAA" evidence="6">
    <location>
        <begin position="114"/>
        <end position="324"/>
    </location>
</feature>
<comment type="caution">
    <text evidence="7">The sequence shown here is derived from an EMBL/GenBank/DDBJ whole genome shotgun (WGS) entry which is preliminary data.</text>
</comment>
<dbReference type="PANTHER" id="PTHR45916:SF1">
    <property type="entry name" value="STRUCTURAL MAINTENANCE OF CHROMOSOMES PROTEIN 5"/>
    <property type="match status" value="1"/>
</dbReference>
<evidence type="ECO:0000256" key="2">
    <source>
        <dbReference type="ARBA" id="ARBA00018687"/>
    </source>
</evidence>
<dbReference type="GO" id="GO:0030915">
    <property type="term" value="C:Smc5-Smc6 complex"/>
    <property type="evidence" value="ECO:0007669"/>
    <property type="project" value="TreeGrafter"/>
</dbReference>
<feature type="coiled-coil region" evidence="4">
    <location>
        <begin position="954"/>
        <end position="1016"/>
    </location>
</feature>
<comment type="similarity">
    <text evidence="1">Belongs to the SMC family. SMC5 subfamily.</text>
</comment>
<evidence type="ECO:0000313" key="8">
    <source>
        <dbReference type="Proteomes" id="UP000717328"/>
    </source>
</evidence>
<dbReference type="InterPro" id="IPR038729">
    <property type="entry name" value="Rad50/SbcC_AAA"/>
</dbReference>
<sequence length="1080" mass="123548">MSRLSSAGDPRTLTRVKKEKVDVNYKGKEKARVEDEGDGNDADADGDEDDAEGEEQGDDAEGEVDDERGSYSRAKRTRVNEEGDSRPGGTAKPEHRIKTLPRDTDGYIPGSIVRIRLQNFVTYDFVEFSVGPYLNMILGPNGTGKSSIACAICLGLNFPPNVLGRAADLNSFVKNGYETGYIEIELKGRKGEGNLVIRRKLSATSKQSSFTLNGRDASGKEIQAKMAELNVQVGNLCSFLPQDKVSEFAQMSPQELLRETQRAAGDERLTKWHDTLIHDGKELRALLQTIKEEREQLRNWQERNDGIERDVQRYKERKNIEATIALLEVLIPVERYRELRYAFMETKKRQRKLHEKVKKLKARNEPAHNLLKKLDADHKEHEKTRDEFKKTLVAKFNKMKNKWSASEKLEQEAEDLSSKLDRLKKDEKERLRKIKGFEAEIERTKEELAKLSQVKLEKPEDLQAEARQINTERADVIARKENVDDKLRTNIDQKARMNVQLAQAHGELKQLDDVNLRKMQSLYKWDRDCHDAVLWLRKNKDLFKMEVFEPPVLSMTVSDRRFVDAVEACFGSFQLRTFVCQCQEDSDTFNRHVNDNGALGRTVRVATWFRPHQQLPTPPMSPEEMASIGFDGYIIDFIECPQGMRWWLQRELNLHRTAVSLRKVDANRAMHLVARPETGGGGSFITAGIMNNVTRSRYGRKAVGNVTRDVGPARSLANVTVDPMVKQRIDATIAHCQEQIMALDQERMDLDRENAAIMEEDKAFKARIDDVTRRRNAIRDAQNHRVKTESKLQRNENSLASLRSQPSAERERERVKRELVNITKKRIQIAHEYTSLARSAIADQTEATRSGIRYLQTGANKAALQELCNKKDEKYQTALAEFNRVDAEFQAIKTRSRQALDESKAVMQDMDPDLRERYNAVEAARTNYLAAVATAVENGTPRPRAPEGVDARPVEELERDLETQRANLDLNLNTNPGVVEQYEKRKRDIEQLTQTVDSRQTKADRIEQNIRSARERWQPALEKLVASIGEKFSAAFDRIGCAGEIRISENDDYEKWAIDILVKFRDTEKLQLLTGQRQSG</sequence>
<reference evidence="7" key="2">
    <citation type="submission" date="2021-10" db="EMBL/GenBank/DDBJ databases">
        <title>Phylogenomics reveals ancestral predisposition of the termite-cultivated fungus Termitomyces towards a domesticated lifestyle.</title>
        <authorList>
            <person name="Auxier B."/>
            <person name="Grum-Grzhimaylo A."/>
            <person name="Cardenas M.E."/>
            <person name="Lodge J.D."/>
            <person name="Laessoe T."/>
            <person name="Pedersen O."/>
            <person name="Smith M.E."/>
            <person name="Kuyper T.W."/>
            <person name="Franco-Molano E.A."/>
            <person name="Baroni T.J."/>
            <person name="Aanen D.K."/>
        </authorList>
    </citation>
    <scope>NUCLEOTIDE SEQUENCE</scope>
    <source>
        <strain evidence="7">D49</strain>
    </source>
</reference>
<feature type="compositionally biased region" description="Basic and acidic residues" evidence="5">
    <location>
        <begin position="779"/>
        <end position="794"/>
    </location>
</feature>
<dbReference type="PANTHER" id="PTHR45916">
    <property type="entry name" value="STRUCTURAL MAINTENANCE OF CHROMOSOMES PROTEIN 5"/>
    <property type="match status" value="1"/>
</dbReference>
<feature type="compositionally biased region" description="Basic and acidic residues" evidence="5">
    <location>
        <begin position="19"/>
        <end position="34"/>
    </location>
</feature>
<feature type="non-terminal residue" evidence="7">
    <location>
        <position position="1080"/>
    </location>
</feature>
<proteinExistence type="inferred from homology"/>
<keyword evidence="3 4" id="KW-0175">Coiled coil</keyword>
<gene>
    <name evidence="7" type="ORF">H0H81_009306</name>
</gene>
<evidence type="ECO:0000259" key="6">
    <source>
        <dbReference type="Pfam" id="PF13476"/>
    </source>
</evidence>
<dbReference type="OrthoDB" id="10254973at2759"/>
<dbReference type="SUPFAM" id="SSF52540">
    <property type="entry name" value="P-loop containing nucleoside triphosphate hydrolases"/>
    <property type="match status" value="1"/>
</dbReference>
<reference evidence="7" key="1">
    <citation type="submission" date="2021-02" db="EMBL/GenBank/DDBJ databases">
        <authorList>
            <person name="Nieuwenhuis M."/>
            <person name="Van De Peppel L.J.J."/>
        </authorList>
    </citation>
    <scope>NUCLEOTIDE SEQUENCE</scope>
    <source>
        <strain evidence="7">D49</strain>
    </source>
</reference>
<name>A0A9P7GQG9_9AGAR</name>
<feature type="compositionally biased region" description="Basic and acidic residues" evidence="5">
    <location>
        <begin position="92"/>
        <end position="103"/>
    </location>
</feature>
<feature type="region of interest" description="Disordered" evidence="5">
    <location>
        <begin position="1"/>
        <end position="103"/>
    </location>
</feature>
<dbReference type="Proteomes" id="UP000717328">
    <property type="component" value="Unassembled WGS sequence"/>
</dbReference>